<feature type="domain" description="TRSP" evidence="1">
    <location>
        <begin position="297"/>
        <end position="429"/>
    </location>
</feature>
<proteinExistence type="predicted"/>
<accession>A0ABS7FTE1</accession>
<dbReference type="Pfam" id="PF12500">
    <property type="entry name" value="TRSP"/>
    <property type="match status" value="1"/>
</dbReference>
<gene>
    <name evidence="3" type="ORF">K1Y72_13905</name>
</gene>
<keyword evidence="3" id="KW-0328">Glycosyltransferase</keyword>
<comment type="caution">
    <text evidence="3">The sequence shown here is derived from an EMBL/GenBank/DDBJ whole genome shotgun (WGS) entry which is preliminary data.</text>
</comment>
<dbReference type="Pfam" id="PF15609">
    <property type="entry name" value="PRTase_2"/>
    <property type="match status" value="1"/>
</dbReference>
<dbReference type="SUPFAM" id="SSF53271">
    <property type="entry name" value="PRTase-like"/>
    <property type="match status" value="1"/>
</dbReference>
<dbReference type="InterPro" id="IPR022537">
    <property type="entry name" value="TRSP_dom"/>
</dbReference>
<evidence type="ECO:0000313" key="3">
    <source>
        <dbReference type="EMBL" id="MBW8483475.1"/>
    </source>
</evidence>
<dbReference type="Proteomes" id="UP000774570">
    <property type="component" value="Unassembled WGS sequence"/>
</dbReference>
<evidence type="ECO:0000313" key="4">
    <source>
        <dbReference type="Proteomes" id="UP000774570"/>
    </source>
</evidence>
<organism evidence="3 4">
    <name type="scientific">Actinomadura parmotrematis</name>
    <dbReference type="NCBI Taxonomy" id="2864039"/>
    <lineage>
        <taxon>Bacteria</taxon>
        <taxon>Bacillati</taxon>
        <taxon>Actinomycetota</taxon>
        <taxon>Actinomycetes</taxon>
        <taxon>Streptosporangiales</taxon>
        <taxon>Thermomonosporaceae</taxon>
        <taxon>Actinomadura</taxon>
    </lineage>
</organism>
<dbReference type="PIRSF" id="PIRSF020967">
    <property type="entry name" value="UCP020967"/>
    <property type="match status" value="1"/>
</dbReference>
<keyword evidence="4" id="KW-1185">Reference proteome</keyword>
<sequence>MRRGGTWPGEWVSARLGVRVTGDGVDDLVGLAVRRNPRRAHLLVSGVLGKHVPTEPRLVYGAGLLLGEAVRLRLRGRDTGAEQYLPFLANALRGTRGAAGALRDRLREPKGGVDAVVLGYAETATALGHAVADALGDAYYLHSTRRRPGAGRDVYGGFEEEHSHATGHLLAPADRAAFDRDVPVVLVDDELSTGRTVLNTVRALHAARPRSRYVLAALVDMRSEADRMRLRDLAAELGARIDAVSLAAGRVELPVGLAESARRLVDELASGPPEVVPAGVFATERVDLGWPAGVPAGGRHGFVRDDRLRLEKELPEMARRVAAQLPPGAGRVLVLGTEELMYAPLRLAAALADLLPAADVRFSTTTRSPALAVDDPGYALRTRLVFPAHDDPADGPGERYAYNVDDSFDAIVLVTDAAGDTPELAAGLLPLLAGRAPVLLAVIPEEGA</sequence>
<dbReference type="InterPro" id="IPR000836">
    <property type="entry name" value="PRTase_dom"/>
</dbReference>
<dbReference type="InterPro" id="IPR011214">
    <property type="entry name" value="UCP020967"/>
</dbReference>
<feature type="domain" description="Orotate phosphoribosyltransferase-like" evidence="2">
    <location>
        <begin position="28"/>
        <end position="249"/>
    </location>
</feature>
<reference evidence="3 4" key="1">
    <citation type="submission" date="2021-07" db="EMBL/GenBank/DDBJ databases">
        <title>Actinomadura sp. PM05-2 isolated from lichen.</title>
        <authorList>
            <person name="Somphong A."/>
            <person name="Phongsopitanun W."/>
            <person name="Tanasupawat S."/>
            <person name="Peongsungnone V."/>
        </authorList>
    </citation>
    <scope>NUCLEOTIDE SEQUENCE [LARGE SCALE GENOMIC DNA]</scope>
    <source>
        <strain evidence="3 4">PM05-2</strain>
    </source>
</reference>
<dbReference type="GO" id="GO:0016757">
    <property type="term" value="F:glycosyltransferase activity"/>
    <property type="evidence" value="ECO:0007669"/>
    <property type="project" value="UniProtKB-KW"/>
</dbReference>
<evidence type="ECO:0000259" key="2">
    <source>
        <dbReference type="Pfam" id="PF15609"/>
    </source>
</evidence>
<dbReference type="CDD" id="cd06223">
    <property type="entry name" value="PRTases_typeI"/>
    <property type="match status" value="1"/>
</dbReference>
<keyword evidence="3" id="KW-0808">Transferase</keyword>
<dbReference type="RefSeq" id="WP_220166715.1">
    <property type="nucleotide sequence ID" value="NZ_JAIBOA010000008.1"/>
</dbReference>
<dbReference type="InterPro" id="IPR029057">
    <property type="entry name" value="PRTase-like"/>
</dbReference>
<protein>
    <submittedName>
        <fullName evidence="3">Phosphoribosyltransferase family protein</fullName>
    </submittedName>
</protein>
<name>A0ABS7FTE1_9ACTN</name>
<evidence type="ECO:0000259" key="1">
    <source>
        <dbReference type="Pfam" id="PF12500"/>
    </source>
</evidence>
<dbReference type="EMBL" id="JAIBOA010000008">
    <property type="protein sequence ID" value="MBW8483475.1"/>
    <property type="molecule type" value="Genomic_DNA"/>
</dbReference>
<dbReference type="Gene3D" id="3.40.50.2020">
    <property type="match status" value="1"/>
</dbReference>
<dbReference type="InterPro" id="IPR041688">
    <property type="entry name" value="PRTase_2"/>
</dbReference>